<protein>
    <recommendedName>
        <fullName evidence="3">Por secretion system C-terminal sorting domain-containing protein</fullName>
    </recommendedName>
</protein>
<dbReference type="Proteomes" id="UP000199109">
    <property type="component" value="Unassembled WGS sequence"/>
</dbReference>
<sequence>MISLLFATVTGMANDEKLSVETKKESKNLIFEMDSQKDTEIKLFDAANHVIYFEKVSHASYSKSFNLKNLTDGLYYFTTEDALRKIIYTIVVKGTNVEIIRKNENAKPVFRMADRMVYLNLLNLSKEDVKIHIYDSSDRLVFSEKRENEMIIEKALNFKKAYKDRYSIVVMDSENTYYESIVVQ</sequence>
<keyword evidence="2" id="KW-1185">Reference proteome</keyword>
<evidence type="ECO:0000313" key="2">
    <source>
        <dbReference type="Proteomes" id="UP000199109"/>
    </source>
</evidence>
<dbReference type="EMBL" id="FNAO01000003">
    <property type="protein sequence ID" value="SDE07841.1"/>
    <property type="molecule type" value="Genomic_DNA"/>
</dbReference>
<accession>A0A1G6ZZD0</accession>
<evidence type="ECO:0000313" key="1">
    <source>
        <dbReference type="EMBL" id="SDE07841.1"/>
    </source>
</evidence>
<organism evidence="1 2">
    <name type="scientific">Pricia antarctica</name>
    <dbReference type="NCBI Taxonomy" id="641691"/>
    <lineage>
        <taxon>Bacteria</taxon>
        <taxon>Pseudomonadati</taxon>
        <taxon>Bacteroidota</taxon>
        <taxon>Flavobacteriia</taxon>
        <taxon>Flavobacteriales</taxon>
        <taxon>Flavobacteriaceae</taxon>
        <taxon>Pricia</taxon>
    </lineage>
</organism>
<dbReference type="AlphaFoldDB" id="A0A1G6ZZD0"/>
<evidence type="ECO:0008006" key="3">
    <source>
        <dbReference type="Google" id="ProtNLM"/>
    </source>
</evidence>
<reference evidence="1 2" key="1">
    <citation type="submission" date="2016-10" db="EMBL/GenBank/DDBJ databases">
        <authorList>
            <person name="de Groot N.N."/>
        </authorList>
    </citation>
    <scope>NUCLEOTIDE SEQUENCE [LARGE SCALE GENOMIC DNA]</scope>
    <source>
        <strain evidence="1 2">DSM 23421</strain>
    </source>
</reference>
<gene>
    <name evidence="1" type="ORF">SAMN05421636_103164</name>
</gene>
<name>A0A1G6ZZD0_9FLAO</name>
<proteinExistence type="predicted"/>